<proteinExistence type="predicted"/>
<reference evidence="2" key="2">
    <citation type="journal article" date="2021" name="PeerJ">
        <title>Extensive microbial diversity within the chicken gut microbiome revealed by metagenomics and culture.</title>
        <authorList>
            <person name="Gilroy R."/>
            <person name="Ravi A."/>
            <person name="Getino M."/>
            <person name="Pursley I."/>
            <person name="Horton D.L."/>
            <person name="Alikhan N.F."/>
            <person name="Baker D."/>
            <person name="Gharbi K."/>
            <person name="Hall N."/>
            <person name="Watson M."/>
            <person name="Adriaenssens E.M."/>
            <person name="Foster-Nyarko E."/>
            <person name="Jarju S."/>
            <person name="Secka A."/>
            <person name="Antonio M."/>
            <person name="Oren A."/>
            <person name="Chaudhuri R.R."/>
            <person name="La Ragione R."/>
            <person name="Hildebrand F."/>
            <person name="Pallen M.J."/>
        </authorList>
    </citation>
    <scope>NUCLEOTIDE SEQUENCE</scope>
    <source>
        <strain evidence="2">CHK121-14286</strain>
    </source>
</reference>
<comment type="caution">
    <text evidence="2">The sequence shown here is derived from an EMBL/GenBank/DDBJ whole genome shotgun (WGS) entry which is preliminary data.</text>
</comment>
<feature type="transmembrane region" description="Helical" evidence="1">
    <location>
        <begin position="42"/>
        <end position="64"/>
    </location>
</feature>
<dbReference type="AlphaFoldDB" id="A0A9D1J826"/>
<reference evidence="2" key="1">
    <citation type="submission" date="2020-10" db="EMBL/GenBank/DDBJ databases">
        <authorList>
            <person name="Gilroy R."/>
        </authorList>
    </citation>
    <scope>NUCLEOTIDE SEQUENCE</scope>
    <source>
        <strain evidence="2">CHK121-14286</strain>
    </source>
</reference>
<dbReference type="EMBL" id="DVHL01000030">
    <property type="protein sequence ID" value="HIR65978.1"/>
    <property type="molecule type" value="Genomic_DNA"/>
</dbReference>
<gene>
    <name evidence="2" type="ORF">IAC95_03775</name>
</gene>
<evidence type="ECO:0000313" key="2">
    <source>
        <dbReference type="EMBL" id="HIR65978.1"/>
    </source>
</evidence>
<dbReference type="Proteomes" id="UP000824200">
    <property type="component" value="Unassembled WGS sequence"/>
</dbReference>
<accession>A0A9D1J826</accession>
<keyword evidence="1" id="KW-1133">Transmembrane helix</keyword>
<organism evidence="2 3">
    <name type="scientific">Candidatus Fimimonas gallinarum</name>
    <dbReference type="NCBI Taxonomy" id="2840821"/>
    <lineage>
        <taxon>Bacteria</taxon>
        <taxon>Pseudomonadati</taxon>
        <taxon>Myxococcota</taxon>
        <taxon>Myxococcia</taxon>
        <taxon>Myxococcales</taxon>
        <taxon>Cystobacterineae</taxon>
        <taxon>Myxococcaceae</taxon>
        <taxon>Myxococcaceae incertae sedis</taxon>
        <taxon>Candidatus Fimimonas</taxon>
    </lineage>
</organism>
<protein>
    <submittedName>
        <fullName evidence="2">Uncharacterized protein</fullName>
    </submittedName>
</protein>
<keyword evidence="1" id="KW-0472">Membrane</keyword>
<feature type="transmembrane region" description="Helical" evidence="1">
    <location>
        <begin position="6"/>
        <end position="30"/>
    </location>
</feature>
<evidence type="ECO:0000256" key="1">
    <source>
        <dbReference type="SAM" id="Phobius"/>
    </source>
</evidence>
<name>A0A9D1J826_9BACT</name>
<feature type="transmembrane region" description="Helical" evidence="1">
    <location>
        <begin position="70"/>
        <end position="94"/>
    </location>
</feature>
<keyword evidence="1" id="KW-0812">Transmembrane</keyword>
<dbReference type="PROSITE" id="PS51257">
    <property type="entry name" value="PROKAR_LIPOPROTEIN"/>
    <property type="match status" value="1"/>
</dbReference>
<evidence type="ECO:0000313" key="3">
    <source>
        <dbReference type="Proteomes" id="UP000824200"/>
    </source>
</evidence>
<sequence length="119" mass="13649">MKKDIYTIQYFLSLIPFVGLLIILFSCLIKTGRKRPSLAFKWYFFSLIPIIVGFALIVLALKLLNTLPEVTFIALILLVTYILCVAIAVAMVFIEKKILRKFEKTEYISTAPETLDEIK</sequence>